<feature type="domain" description="Tf2-1-like SH3-like" evidence="1">
    <location>
        <begin position="32"/>
        <end position="85"/>
    </location>
</feature>
<dbReference type="EMBL" id="LR862143">
    <property type="protein sequence ID" value="CAD1823682.1"/>
    <property type="molecule type" value="Genomic_DNA"/>
</dbReference>
<organism evidence="2">
    <name type="scientific">Ananas comosus var. bracteatus</name>
    <name type="common">red pineapple</name>
    <dbReference type="NCBI Taxonomy" id="296719"/>
    <lineage>
        <taxon>Eukaryota</taxon>
        <taxon>Viridiplantae</taxon>
        <taxon>Streptophyta</taxon>
        <taxon>Embryophyta</taxon>
        <taxon>Tracheophyta</taxon>
        <taxon>Spermatophyta</taxon>
        <taxon>Magnoliopsida</taxon>
        <taxon>Liliopsida</taxon>
        <taxon>Poales</taxon>
        <taxon>Bromeliaceae</taxon>
        <taxon>Bromelioideae</taxon>
        <taxon>Ananas</taxon>
    </lineage>
</organism>
<sequence>MYSLLLSLGRTEEVLFVRRLCAGPDRPNWRSRDVTFGVRGKLSPRYIGPYEVLERIGTVAYRLALPPKLASVHNVFHVSNLRKYVHDLEHVLVYKPPELQKDMSYEEFPVMILAREVRKLRNREIPYVKVRWSNHSDREATWELEE</sequence>
<dbReference type="InterPro" id="IPR056924">
    <property type="entry name" value="SH3_Tf2-1"/>
</dbReference>
<accession>A0A6V7NYK3</accession>
<reference evidence="2" key="1">
    <citation type="submission" date="2020-07" db="EMBL/GenBank/DDBJ databases">
        <authorList>
            <person name="Lin J."/>
        </authorList>
    </citation>
    <scope>NUCLEOTIDE SEQUENCE</scope>
</reference>
<dbReference type="InterPro" id="IPR016197">
    <property type="entry name" value="Chromo-like_dom_sf"/>
</dbReference>
<dbReference type="Pfam" id="PF24626">
    <property type="entry name" value="SH3_Tf2-1"/>
    <property type="match status" value="1"/>
</dbReference>
<evidence type="ECO:0000259" key="1">
    <source>
        <dbReference type="Pfam" id="PF24626"/>
    </source>
</evidence>
<evidence type="ECO:0000313" key="2">
    <source>
        <dbReference type="EMBL" id="CAD1823682.1"/>
    </source>
</evidence>
<dbReference type="SUPFAM" id="SSF54160">
    <property type="entry name" value="Chromo domain-like"/>
    <property type="match status" value="1"/>
</dbReference>
<dbReference type="AlphaFoldDB" id="A0A6V7NYK3"/>
<dbReference type="PANTHER" id="PTHR46148">
    <property type="entry name" value="CHROMO DOMAIN-CONTAINING PROTEIN"/>
    <property type="match status" value="1"/>
</dbReference>
<proteinExistence type="predicted"/>
<dbReference type="PANTHER" id="PTHR46148:SF60">
    <property type="entry name" value="CHROMO DOMAIN-CONTAINING PROTEIN"/>
    <property type="match status" value="1"/>
</dbReference>
<protein>
    <recommendedName>
        <fullName evidence="1">Tf2-1-like SH3-like domain-containing protein</fullName>
    </recommendedName>
</protein>
<name>A0A6V7NYK3_ANACO</name>
<gene>
    <name evidence="2" type="ORF">CB5_LOCUS6893</name>
</gene>